<dbReference type="SUPFAM" id="SSF46689">
    <property type="entry name" value="Homeodomain-like"/>
    <property type="match status" value="1"/>
</dbReference>
<dbReference type="Gene3D" id="1.10.357.10">
    <property type="entry name" value="Tetracycline Repressor, domain 2"/>
    <property type="match status" value="1"/>
</dbReference>
<accession>A0A2G5PE28</accession>
<evidence type="ECO:0000256" key="4">
    <source>
        <dbReference type="PROSITE-ProRule" id="PRU00335"/>
    </source>
</evidence>
<keyword evidence="3" id="KW-0804">Transcription</keyword>
<dbReference type="Proteomes" id="UP000230551">
    <property type="component" value="Unassembled WGS sequence"/>
</dbReference>
<feature type="DNA-binding region" description="H-T-H motif" evidence="4">
    <location>
        <begin position="39"/>
        <end position="58"/>
    </location>
</feature>
<dbReference type="AlphaFoldDB" id="A0A2G5PE28"/>
<dbReference type="InterPro" id="IPR041347">
    <property type="entry name" value="MftR_C"/>
</dbReference>
<evidence type="ECO:0000259" key="5">
    <source>
        <dbReference type="PROSITE" id="PS50977"/>
    </source>
</evidence>
<dbReference type="EMBL" id="PDCN02000004">
    <property type="protein sequence ID" value="PIB76582.1"/>
    <property type="molecule type" value="Genomic_DNA"/>
</dbReference>
<feature type="domain" description="HTH tetR-type" evidence="5">
    <location>
        <begin position="16"/>
        <end position="76"/>
    </location>
</feature>
<evidence type="ECO:0000256" key="3">
    <source>
        <dbReference type="ARBA" id="ARBA00023163"/>
    </source>
</evidence>
<dbReference type="InterPro" id="IPR009057">
    <property type="entry name" value="Homeodomain-like_sf"/>
</dbReference>
<name>A0A2G5PE28_9MYCO</name>
<evidence type="ECO:0000256" key="1">
    <source>
        <dbReference type="ARBA" id="ARBA00023015"/>
    </source>
</evidence>
<dbReference type="InterPro" id="IPR050109">
    <property type="entry name" value="HTH-type_TetR-like_transc_reg"/>
</dbReference>
<dbReference type="GO" id="GO:0003700">
    <property type="term" value="F:DNA-binding transcription factor activity"/>
    <property type="evidence" value="ECO:0007669"/>
    <property type="project" value="TreeGrafter"/>
</dbReference>
<proteinExistence type="predicted"/>
<evidence type="ECO:0000256" key="2">
    <source>
        <dbReference type="ARBA" id="ARBA00023125"/>
    </source>
</evidence>
<evidence type="ECO:0000313" key="6">
    <source>
        <dbReference type="EMBL" id="PIB76582.1"/>
    </source>
</evidence>
<keyword evidence="2 4" id="KW-0238">DNA-binding</keyword>
<sequence>MGVRPVDAPHRLPKRLRTRAKLVDAAVRLVAHRGYENTTVDQIAGAVDVSPRTVANHFPSKDQLLVALVEGMAAAIEAEFLRLPDDVPVLAALCRAHAVALENVANSGADIGVDRVAVLLSTVKDAPRLQMQIMTRLLEQVADPVARRLGLDPRDRQVSLIAGLWVGVARCAWSDLGAEVTVPGMTSRDMALLLNDQLQESVAAMAALGRG</sequence>
<dbReference type="PROSITE" id="PS50977">
    <property type="entry name" value="HTH_TETR_2"/>
    <property type="match status" value="1"/>
</dbReference>
<keyword evidence="7" id="KW-1185">Reference proteome</keyword>
<dbReference type="RefSeq" id="WP_090591864.1">
    <property type="nucleotide sequence ID" value="NZ_CP104302.1"/>
</dbReference>
<dbReference type="Pfam" id="PF17754">
    <property type="entry name" value="TetR_C_14"/>
    <property type="match status" value="1"/>
</dbReference>
<dbReference type="InterPro" id="IPR001647">
    <property type="entry name" value="HTH_TetR"/>
</dbReference>
<dbReference type="OrthoDB" id="4143918at2"/>
<dbReference type="PANTHER" id="PTHR30055">
    <property type="entry name" value="HTH-TYPE TRANSCRIPTIONAL REGULATOR RUTR"/>
    <property type="match status" value="1"/>
</dbReference>
<comment type="caution">
    <text evidence="6">The sequence shown here is derived from an EMBL/GenBank/DDBJ whole genome shotgun (WGS) entry which is preliminary data.</text>
</comment>
<dbReference type="PRINTS" id="PR00455">
    <property type="entry name" value="HTHTETR"/>
</dbReference>
<dbReference type="Pfam" id="PF00440">
    <property type="entry name" value="TetR_N"/>
    <property type="match status" value="1"/>
</dbReference>
<reference evidence="6 7" key="1">
    <citation type="journal article" date="2017" name="Infect. Genet. Evol.">
        <title>The new phylogeny of the genus Mycobacterium: The old and the news.</title>
        <authorList>
            <person name="Tortoli E."/>
            <person name="Fedrizzi T."/>
            <person name="Meehan C.J."/>
            <person name="Trovato A."/>
            <person name="Grottola A."/>
            <person name="Giacobazzi E."/>
            <person name="Serpini G.F."/>
            <person name="Tagliazucchi S."/>
            <person name="Fabio A."/>
            <person name="Bettua C."/>
            <person name="Bertorelli R."/>
            <person name="Frascaro F."/>
            <person name="De Sanctis V."/>
            <person name="Pecorari M."/>
            <person name="Jousson O."/>
            <person name="Segata N."/>
            <person name="Cirillo D.M."/>
        </authorList>
    </citation>
    <scope>NUCLEOTIDE SEQUENCE [LARGE SCALE GENOMIC DNA]</scope>
    <source>
        <strain evidence="6 7">CIP1034565</strain>
    </source>
</reference>
<dbReference type="GO" id="GO:0000976">
    <property type="term" value="F:transcription cis-regulatory region binding"/>
    <property type="evidence" value="ECO:0007669"/>
    <property type="project" value="TreeGrafter"/>
</dbReference>
<organism evidence="6 7">
    <name type="scientific">Mycolicibacterium brumae</name>
    <dbReference type="NCBI Taxonomy" id="85968"/>
    <lineage>
        <taxon>Bacteria</taxon>
        <taxon>Bacillati</taxon>
        <taxon>Actinomycetota</taxon>
        <taxon>Actinomycetes</taxon>
        <taxon>Mycobacteriales</taxon>
        <taxon>Mycobacteriaceae</taxon>
        <taxon>Mycolicibacterium</taxon>
    </lineage>
</organism>
<keyword evidence="1" id="KW-0805">Transcription regulation</keyword>
<evidence type="ECO:0000313" key="7">
    <source>
        <dbReference type="Proteomes" id="UP000230551"/>
    </source>
</evidence>
<gene>
    <name evidence="6" type="ORF">CQY22_005605</name>
</gene>
<dbReference type="STRING" id="85968.GCA_900073015_03239"/>
<dbReference type="PANTHER" id="PTHR30055:SF238">
    <property type="entry name" value="MYCOFACTOCIN BIOSYNTHESIS TRANSCRIPTIONAL REGULATOR MFTR-RELATED"/>
    <property type="match status" value="1"/>
</dbReference>
<protein>
    <recommendedName>
        <fullName evidence="5">HTH tetR-type domain-containing protein</fullName>
    </recommendedName>
</protein>